<dbReference type="Proteomes" id="UP000278085">
    <property type="component" value="Unassembled WGS sequence"/>
</dbReference>
<organism evidence="2 3">
    <name type="scientific">Massilia atriviolacea</name>
    <dbReference type="NCBI Taxonomy" id="2495579"/>
    <lineage>
        <taxon>Bacteria</taxon>
        <taxon>Pseudomonadati</taxon>
        <taxon>Pseudomonadota</taxon>
        <taxon>Betaproteobacteria</taxon>
        <taxon>Burkholderiales</taxon>
        <taxon>Oxalobacteraceae</taxon>
        <taxon>Telluria group</taxon>
        <taxon>Massilia</taxon>
    </lineage>
</organism>
<evidence type="ECO:0000313" key="3">
    <source>
        <dbReference type="Proteomes" id="UP000278085"/>
    </source>
</evidence>
<evidence type="ECO:0000313" key="2">
    <source>
        <dbReference type="EMBL" id="RSZ59627.1"/>
    </source>
</evidence>
<dbReference type="EMBL" id="RXLQ01000003">
    <property type="protein sequence ID" value="RSZ59627.1"/>
    <property type="molecule type" value="Genomic_DNA"/>
</dbReference>
<sequence length="726" mass="78917">MKIVKSDPAVKMPQSAEKPASTMKFYMTSKKYVSARDGENNSVIYKAADGTEELHSGGSRAWRNNNPGNLISAEKSGLAIGKGGRFAVFPDHDAGFAALKMTLVKNYSDMKLDKVFQKYAPASDKNNPEQYIAQVKKWTGLDSARALKDLDEAELLKFMKAIERAEGWIVGKITPVPHAQQFVVKGVDGKPISNMDYLIDFFRKDGTPDKAKGSTNKDGKTAVIKTNIKSPVTLTLPRPDPGSPLKAAKGKPPPGGMKVVAAQVTAKPWYAFAFSTAEASNDPKDGPASEPKQAATVVAPLAVVKQAGAVKVSGTVDKEKKFVQPVVVENGVFVTWKFDTSGGSGKVLNTLPYIVVKIEGGTASLLLEGDKVELMRNNIVRRKVPRGTEVALFLGSDAKEKYRSAPMFKVLAEDGFTDIVVKVAEKRGLDYSAALEIPHAPVVAGTKKTYSAELHGTSWMKFSHKYAEAEAEQMTASAKAEVQRSVKQIYSGTATVGGGTIRLSVTKPNQQTLKIVWPAEAFGNCMANIPSVPDLDACKSEIIARVNPRTYQAFVEAAFEIDAEEMVISSGWRPMLGSILHRIGVGLDVKKVTVNGSPKVFNRGPTAEENTYHQAIAERKQLEKFKKNGTITPEQTARLNVLKAEEPGKLERASDAITNNEAAVLKAFTKSLRGNAHVRQTFDPWEMDVNTRDNKDATQNDLSDSNEKLHKNHLHITVVDPELGHG</sequence>
<reference evidence="2 3" key="1">
    <citation type="submission" date="2018-12" db="EMBL/GenBank/DDBJ databases">
        <authorList>
            <person name="Yang E."/>
        </authorList>
    </citation>
    <scope>NUCLEOTIDE SEQUENCE [LARGE SCALE GENOMIC DNA]</scope>
    <source>
        <strain evidence="2 3">SOD</strain>
    </source>
</reference>
<name>A0A430HQ31_9BURK</name>
<gene>
    <name evidence="2" type="ORF">EJB06_05360</name>
</gene>
<protein>
    <submittedName>
        <fullName evidence="2">Uncharacterized protein</fullName>
    </submittedName>
</protein>
<dbReference type="RefSeq" id="WP_126072989.1">
    <property type="nucleotide sequence ID" value="NZ_CP051166.1"/>
</dbReference>
<dbReference type="OrthoDB" id="8759476at2"/>
<proteinExistence type="predicted"/>
<feature type="region of interest" description="Disordered" evidence="1">
    <location>
        <begin position="689"/>
        <end position="709"/>
    </location>
</feature>
<accession>A0A430HQ31</accession>
<dbReference type="AlphaFoldDB" id="A0A430HQ31"/>
<feature type="compositionally biased region" description="Basic and acidic residues" evidence="1">
    <location>
        <begin position="689"/>
        <end position="698"/>
    </location>
</feature>
<feature type="region of interest" description="Disordered" evidence="1">
    <location>
        <begin position="232"/>
        <end position="256"/>
    </location>
</feature>
<keyword evidence="3" id="KW-1185">Reference proteome</keyword>
<evidence type="ECO:0000256" key="1">
    <source>
        <dbReference type="SAM" id="MobiDB-lite"/>
    </source>
</evidence>
<comment type="caution">
    <text evidence="2">The sequence shown here is derived from an EMBL/GenBank/DDBJ whole genome shotgun (WGS) entry which is preliminary data.</text>
</comment>